<evidence type="ECO:0000256" key="20">
    <source>
        <dbReference type="SAM" id="SignalP"/>
    </source>
</evidence>
<keyword evidence="8" id="KW-0967">Endosome</keyword>
<comment type="function">
    <text evidence="17">Lipase which is essential for lysis of subvacuolar cytoplasm to vacuole targeted bodies and intravacuolar autophagic bodies. Involved in the lysis of intravacuolar multivesicular body (MVB) vesicles. The intravacuolar membrane disintegration by ATG15 is critical to life span extension.</text>
</comment>
<evidence type="ECO:0000313" key="23">
    <source>
        <dbReference type="Proteomes" id="UP000323386"/>
    </source>
</evidence>
<keyword evidence="7" id="KW-0812">Transmembrane</keyword>
<comment type="subunit">
    <text evidence="5">Binds to both phosphatidylinositol (PI) and phosphatidylinositol 3,5-bisphosphate (PIP2).</text>
</comment>
<reference evidence="22 23" key="1">
    <citation type="submission" date="2018-03" db="EMBL/GenBank/DDBJ databases">
        <authorList>
            <person name="Guldener U."/>
        </authorList>
    </citation>
    <scope>NUCLEOTIDE SEQUENCE [LARGE SCALE GENOMIC DNA]</scope>
    <source>
        <strain evidence="22 23">DAOM196992</strain>
    </source>
</reference>
<evidence type="ECO:0000256" key="3">
    <source>
        <dbReference type="ARBA" id="ARBA00004343"/>
    </source>
</evidence>
<keyword evidence="11" id="KW-0735">Signal-anchor</keyword>
<dbReference type="GO" id="GO:0034727">
    <property type="term" value="P:piecemeal microautophagy of the nucleus"/>
    <property type="evidence" value="ECO:0007669"/>
    <property type="project" value="TreeGrafter"/>
</dbReference>
<keyword evidence="20" id="KW-0732">Signal</keyword>
<evidence type="ECO:0000256" key="4">
    <source>
        <dbReference type="ARBA" id="ARBA00010701"/>
    </source>
</evidence>
<feature type="compositionally biased region" description="Basic and acidic residues" evidence="19">
    <location>
        <begin position="520"/>
        <end position="534"/>
    </location>
</feature>
<evidence type="ECO:0000256" key="10">
    <source>
        <dbReference type="ARBA" id="ARBA00022963"/>
    </source>
</evidence>
<keyword evidence="9" id="KW-0378">Hydrolase</keyword>
<dbReference type="GO" id="GO:0046461">
    <property type="term" value="P:neutral lipid catabolic process"/>
    <property type="evidence" value="ECO:0007669"/>
    <property type="project" value="TreeGrafter"/>
</dbReference>
<feature type="region of interest" description="Disordered" evidence="19">
    <location>
        <begin position="463"/>
        <end position="534"/>
    </location>
</feature>
<dbReference type="InterPro" id="IPR050805">
    <property type="entry name" value="ATG15_Lipase"/>
</dbReference>
<comment type="similarity">
    <text evidence="4">Belongs to the AB hydrolase superfamily. Lipase family.</text>
</comment>
<dbReference type="FunFam" id="3.40.50.1820:FF:000129">
    <property type="entry name" value="Autophagy related lipase Atg15, putative"/>
    <property type="match status" value="1"/>
</dbReference>
<dbReference type="GO" id="GO:0006660">
    <property type="term" value="P:phosphatidylserine catabolic process"/>
    <property type="evidence" value="ECO:0007669"/>
    <property type="project" value="TreeGrafter"/>
</dbReference>
<evidence type="ECO:0000256" key="14">
    <source>
        <dbReference type="ARBA" id="ARBA00023098"/>
    </source>
</evidence>
<feature type="compositionally biased region" description="Basic residues" evidence="19">
    <location>
        <begin position="463"/>
        <end position="474"/>
    </location>
</feature>
<proteinExistence type="inferred from homology"/>
<evidence type="ECO:0000256" key="11">
    <source>
        <dbReference type="ARBA" id="ARBA00022968"/>
    </source>
</evidence>
<dbReference type="PANTHER" id="PTHR47175">
    <property type="entry name" value="LIPASE ATG15-RELATED"/>
    <property type="match status" value="1"/>
</dbReference>
<evidence type="ECO:0000256" key="17">
    <source>
        <dbReference type="ARBA" id="ARBA00024663"/>
    </source>
</evidence>
<keyword evidence="16" id="KW-0325">Glycoprotein</keyword>
<dbReference type="Gene3D" id="3.40.50.1820">
    <property type="entry name" value="alpha/beta hydrolase"/>
    <property type="match status" value="1"/>
</dbReference>
<feature type="compositionally biased region" description="Acidic residues" evidence="19">
    <location>
        <begin position="509"/>
        <end position="519"/>
    </location>
</feature>
<dbReference type="OrthoDB" id="58570at2759"/>
<evidence type="ECO:0000256" key="7">
    <source>
        <dbReference type="ARBA" id="ARBA00022692"/>
    </source>
</evidence>
<dbReference type="EC" id="3.1.1.3" evidence="6"/>
<evidence type="ECO:0000256" key="16">
    <source>
        <dbReference type="ARBA" id="ARBA00023180"/>
    </source>
</evidence>
<dbReference type="InterPro" id="IPR002921">
    <property type="entry name" value="Fungal_lipase-type"/>
</dbReference>
<keyword evidence="14" id="KW-0443">Lipid metabolism</keyword>
<feature type="signal peptide" evidence="20">
    <location>
        <begin position="1"/>
        <end position="31"/>
    </location>
</feature>
<name>A0A5C3EUW4_9BASI</name>
<gene>
    <name evidence="22" type="ORF">PSFLO_00332</name>
</gene>
<feature type="domain" description="Fungal lipase-type" evidence="21">
    <location>
        <begin position="320"/>
        <end position="346"/>
    </location>
</feature>
<dbReference type="AlphaFoldDB" id="A0A5C3EUW4"/>
<dbReference type="SUPFAM" id="SSF53474">
    <property type="entry name" value="alpha/beta-Hydrolases"/>
    <property type="match status" value="1"/>
</dbReference>
<dbReference type="PANTHER" id="PTHR47175:SF2">
    <property type="entry name" value="LIPASE ATG15-RELATED"/>
    <property type="match status" value="1"/>
</dbReference>
<dbReference type="GO" id="GO:0004620">
    <property type="term" value="F:phospholipase activity"/>
    <property type="evidence" value="ECO:0007669"/>
    <property type="project" value="TreeGrafter"/>
</dbReference>
<comment type="subcellular location">
    <subcellularLocation>
        <location evidence="3">Endosome</location>
        <location evidence="3">Multivesicular body membrane</location>
        <topology evidence="3">Single-pass type II membrane protein</topology>
    </subcellularLocation>
    <subcellularLocation>
        <location evidence="2">Prevacuolar compartment membrane</location>
        <topology evidence="2">Single-pass type II membrane protein</topology>
    </subcellularLocation>
</comment>
<dbReference type="GO" id="GO:0004806">
    <property type="term" value="F:triacylglycerol lipase activity"/>
    <property type="evidence" value="ECO:0007669"/>
    <property type="project" value="UniProtKB-EC"/>
</dbReference>
<evidence type="ECO:0000256" key="9">
    <source>
        <dbReference type="ARBA" id="ARBA00022801"/>
    </source>
</evidence>
<dbReference type="EMBL" id="OOIP01000001">
    <property type="protein sequence ID" value="SPO34861.1"/>
    <property type="molecule type" value="Genomic_DNA"/>
</dbReference>
<dbReference type="Pfam" id="PF01764">
    <property type="entry name" value="Lipase_3"/>
    <property type="match status" value="1"/>
</dbReference>
<keyword evidence="12" id="KW-1133">Transmembrane helix</keyword>
<keyword evidence="13" id="KW-0072">Autophagy</keyword>
<evidence type="ECO:0000256" key="15">
    <source>
        <dbReference type="ARBA" id="ARBA00023136"/>
    </source>
</evidence>
<dbReference type="InterPro" id="IPR029058">
    <property type="entry name" value="AB_hydrolase_fold"/>
</dbReference>
<organism evidence="22 23">
    <name type="scientific">Pseudozyma flocculosa</name>
    <dbReference type="NCBI Taxonomy" id="84751"/>
    <lineage>
        <taxon>Eukaryota</taxon>
        <taxon>Fungi</taxon>
        <taxon>Dikarya</taxon>
        <taxon>Basidiomycota</taxon>
        <taxon>Ustilaginomycotina</taxon>
        <taxon>Ustilaginomycetes</taxon>
        <taxon>Ustilaginales</taxon>
        <taxon>Ustilaginaceae</taxon>
        <taxon>Pseudozyma</taxon>
    </lineage>
</organism>
<dbReference type="CDD" id="cd00519">
    <property type="entry name" value="Lipase_3"/>
    <property type="match status" value="1"/>
</dbReference>
<dbReference type="GO" id="GO:0005775">
    <property type="term" value="C:vacuolar lumen"/>
    <property type="evidence" value="ECO:0007669"/>
    <property type="project" value="TreeGrafter"/>
</dbReference>
<evidence type="ECO:0000256" key="1">
    <source>
        <dbReference type="ARBA" id="ARBA00001024"/>
    </source>
</evidence>
<comment type="catalytic activity">
    <reaction evidence="1">
        <text>a triacylglycerol + H2O = a diacylglycerol + a fatty acid + H(+)</text>
        <dbReference type="Rhea" id="RHEA:12044"/>
        <dbReference type="ChEBI" id="CHEBI:15377"/>
        <dbReference type="ChEBI" id="CHEBI:15378"/>
        <dbReference type="ChEBI" id="CHEBI:17855"/>
        <dbReference type="ChEBI" id="CHEBI:18035"/>
        <dbReference type="ChEBI" id="CHEBI:28868"/>
        <dbReference type="EC" id="3.1.1.3"/>
    </reaction>
</comment>
<keyword evidence="10" id="KW-0442">Lipid degradation</keyword>
<evidence type="ECO:0000256" key="6">
    <source>
        <dbReference type="ARBA" id="ARBA00013279"/>
    </source>
</evidence>
<evidence type="ECO:0000256" key="18">
    <source>
        <dbReference type="ARBA" id="ARBA00029828"/>
    </source>
</evidence>
<evidence type="ECO:0000313" key="22">
    <source>
        <dbReference type="EMBL" id="SPO34861.1"/>
    </source>
</evidence>
<evidence type="ECO:0000259" key="21">
    <source>
        <dbReference type="Pfam" id="PF01764"/>
    </source>
</evidence>
<evidence type="ECO:0000256" key="19">
    <source>
        <dbReference type="SAM" id="MobiDB-lite"/>
    </source>
</evidence>
<evidence type="ECO:0000256" key="5">
    <source>
        <dbReference type="ARBA" id="ARBA00011137"/>
    </source>
</evidence>
<dbReference type="GO" id="GO:0034496">
    <property type="term" value="P:multivesicular body membrane disassembly"/>
    <property type="evidence" value="ECO:0007669"/>
    <property type="project" value="TreeGrafter"/>
</dbReference>
<feature type="chain" id="PRO_5022912421" description="triacylglycerol lipase" evidence="20">
    <location>
        <begin position="32"/>
        <end position="555"/>
    </location>
</feature>
<dbReference type="Proteomes" id="UP000323386">
    <property type="component" value="Unassembled WGS sequence"/>
</dbReference>
<evidence type="ECO:0000256" key="13">
    <source>
        <dbReference type="ARBA" id="ARBA00023006"/>
    </source>
</evidence>
<evidence type="ECO:0000256" key="8">
    <source>
        <dbReference type="ARBA" id="ARBA00022753"/>
    </source>
</evidence>
<sequence>MPATPRHRARSRPRLTLLCSLSCLALVLVAASSATVAGAAAVSQTPLWIDTTAQQPIWSLAQSLQRYLTNALSTVWSGRPSPEQPRSEYKYFGLRQAYHQGMEAYTGLRATTDFDYKVHALSSLSDPSDPYHIPPIKTVRQTVTRPRDVNRYLEVRGTSYEDAVCAASTELDWEDVEIDAPDTEDRQTILAFAKMAALAYQNDTSGWEATGGFNLTDSFGWEGDGMRGHIFTTQDNSTIVVALKGTSSALLPGGGDTARRDRVNDNMLFSCCCARVSWSWTPVCDCYAGHGDTCGQSCLERALVEKSLYYPAATDLYNNISYLYPDSQIWISGHSLGGAVSALLGITFGAPTITFEAPGDRMAALRLHLPLPPSRHPDDSPVSALPITHVYNTADSIAMGQCNGAGSFCSNLGYAMESKCHSGKTILYDTVGKLGWGSSLTTHRINTLIDNVLDEDWSEKVRKAKGKGKVKMKSSTRSLAESGSLASSTEGPMRTLGWRWPWRGGKDKDDDDDEGQRDEDDTRAVPRRRSEDDCRDCADWHFIDDATDGGEDKGQ</sequence>
<accession>A0A5C3EUW4</accession>
<feature type="compositionally biased region" description="Polar residues" evidence="19">
    <location>
        <begin position="475"/>
        <end position="490"/>
    </location>
</feature>
<dbReference type="GO" id="GO:0032585">
    <property type="term" value="C:multivesicular body membrane"/>
    <property type="evidence" value="ECO:0007669"/>
    <property type="project" value="UniProtKB-SubCell"/>
</dbReference>
<keyword evidence="23" id="KW-1185">Reference proteome</keyword>
<keyword evidence="15" id="KW-0472">Membrane</keyword>
<protein>
    <recommendedName>
        <fullName evidence="6">triacylglycerol lipase</fullName>
        <ecNumber evidence="6">3.1.1.3</ecNumber>
    </recommendedName>
    <alternativeName>
        <fullName evidence="18">Autophagy-related protein 15</fullName>
    </alternativeName>
</protein>
<evidence type="ECO:0000256" key="2">
    <source>
        <dbReference type="ARBA" id="ARBA00004270"/>
    </source>
</evidence>
<evidence type="ECO:0000256" key="12">
    <source>
        <dbReference type="ARBA" id="ARBA00022989"/>
    </source>
</evidence>